<accession>A0A3E1R6A7</accession>
<dbReference type="RefSeq" id="WP_117180170.1">
    <property type="nucleotide sequence ID" value="NZ_QFZK01000027.1"/>
</dbReference>
<organism evidence="2 3">
    <name type="scientific">Rhodoferax lacus</name>
    <dbReference type="NCBI Taxonomy" id="2184758"/>
    <lineage>
        <taxon>Bacteria</taxon>
        <taxon>Pseudomonadati</taxon>
        <taxon>Pseudomonadota</taxon>
        <taxon>Betaproteobacteria</taxon>
        <taxon>Burkholderiales</taxon>
        <taxon>Comamonadaceae</taxon>
        <taxon>Rhodoferax</taxon>
    </lineage>
</organism>
<proteinExistence type="predicted"/>
<keyword evidence="3" id="KW-1185">Reference proteome</keyword>
<dbReference type="Proteomes" id="UP000260665">
    <property type="component" value="Unassembled WGS sequence"/>
</dbReference>
<evidence type="ECO:0000313" key="3">
    <source>
        <dbReference type="Proteomes" id="UP000260665"/>
    </source>
</evidence>
<dbReference type="EMBL" id="QFZK01000027">
    <property type="protein sequence ID" value="RFO94908.1"/>
    <property type="molecule type" value="Genomic_DNA"/>
</dbReference>
<gene>
    <name evidence="2" type="ORF">DIC66_21140</name>
</gene>
<dbReference type="AlphaFoldDB" id="A0A3E1R6A7"/>
<protein>
    <submittedName>
        <fullName evidence="2">Hydrogenase formation protein</fullName>
    </submittedName>
</protein>
<dbReference type="InterPro" id="IPR029014">
    <property type="entry name" value="NiFe-Hase_large"/>
</dbReference>
<reference evidence="2 3" key="1">
    <citation type="submission" date="2018-05" db="EMBL/GenBank/DDBJ databases">
        <title>Rhodoferax soyangensis sp.nov., isolated from an oligotrophic freshwater lake.</title>
        <authorList>
            <person name="Park M."/>
        </authorList>
    </citation>
    <scope>NUCLEOTIDE SEQUENCE [LARGE SCALE GENOMIC DNA]</scope>
    <source>
        <strain evidence="2 3">IMCC26218</strain>
    </source>
</reference>
<comment type="caution">
    <text evidence="2">The sequence shown here is derived from an EMBL/GenBank/DDBJ whole genome shotgun (WGS) entry which is preliminary data.</text>
</comment>
<feature type="region of interest" description="Disordered" evidence="1">
    <location>
        <begin position="1"/>
        <end position="25"/>
    </location>
</feature>
<dbReference type="OrthoDB" id="9157196at2"/>
<dbReference type="SUPFAM" id="SSF56762">
    <property type="entry name" value="HydB/Nqo4-like"/>
    <property type="match status" value="1"/>
</dbReference>
<sequence length="414" mass="44607">MSPSDALAGKLRLSPGQARPHNLHSSRRDWAAAMTRGMAADGLAARLASIFSLCGESHRLCAQMAVAAARGTVRGDTAQAALTLQRETLQEHVRRITLDWPGQLLTHADAEEEEEAEADAQALSQQALVLLQQCPLFGLRGVAAGAPAVKAASTSPPQAAASTALSDLPLLQDWLHTQLLGMDAATWLARWEQDPASWLRHWSASKPLCVAQMLQRARPLLDQAGPQSPLLRVHSSDTSLLMLADDLQRDPGFTRRPLWRGRCAETGSWTRLSQSQPERLNTAWLRLGARLAELVRLALPDAPRRCGAHWLAMGSLPTAPRSGLAWIEMARGLLIHQVQLDASGSSVLSCQVLAPTEWNFHPQGAVAEALESMPAHAGNAVIRAIDGLLSAYDPCVQHELNTTASPTARESAHA</sequence>
<dbReference type="Gene3D" id="1.10.645.10">
    <property type="entry name" value="Cytochrome-c3 Hydrogenase, chain B"/>
    <property type="match status" value="1"/>
</dbReference>
<evidence type="ECO:0000313" key="2">
    <source>
        <dbReference type="EMBL" id="RFO94908.1"/>
    </source>
</evidence>
<name>A0A3E1R6A7_9BURK</name>
<evidence type="ECO:0000256" key="1">
    <source>
        <dbReference type="SAM" id="MobiDB-lite"/>
    </source>
</evidence>